<evidence type="ECO:0000313" key="2">
    <source>
        <dbReference type="EMBL" id="MDG0953281.1"/>
    </source>
</evidence>
<name>A0AAJ1NCH1_9BACI</name>
<organism evidence="2 3">
    <name type="scientific">Bacillus paranthracis</name>
    <dbReference type="NCBI Taxonomy" id="2026186"/>
    <lineage>
        <taxon>Bacteria</taxon>
        <taxon>Bacillati</taxon>
        <taxon>Bacillota</taxon>
        <taxon>Bacilli</taxon>
        <taxon>Bacillales</taxon>
        <taxon>Bacillaceae</taxon>
        <taxon>Bacillus</taxon>
        <taxon>Bacillus cereus group</taxon>
    </lineage>
</organism>
<reference evidence="2" key="1">
    <citation type="submission" date="2023-03" db="EMBL/GenBank/DDBJ databases">
        <title>Genetic diversity of Bacillus cereus sensu lato isolates from Slovenia.</title>
        <authorList>
            <person name="Abdelli M."/>
        </authorList>
    </citation>
    <scope>NUCLEOTIDE SEQUENCE</scope>
    <source>
        <strain evidence="2">SIBC39</strain>
    </source>
</reference>
<proteinExistence type="predicted"/>
<dbReference type="Proteomes" id="UP001216801">
    <property type="component" value="Unassembled WGS sequence"/>
</dbReference>
<sequence length="120" mass="14199">MLRRKLLYLLLTVPLYAWLISMTKIELMALFLGYVFIFSNLNRIQEQSILEICIFSISIELFSIVSIVLLNELFRWIHSFELMKFGNVVLQVICAYIVFVLLDKMVGQQTVFQDKRKWGE</sequence>
<dbReference type="InterPro" id="IPR025107">
    <property type="entry name" value="DUF4029"/>
</dbReference>
<accession>A0AAJ1NCH1</accession>
<evidence type="ECO:0000313" key="3">
    <source>
        <dbReference type="Proteomes" id="UP001216801"/>
    </source>
</evidence>
<dbReference type="Pfam" id="PF13221">
    <property type="entry name" value="DUF4029"/>
    <property type="match status" value="1"/>
</dbReference>
<feature type="transmembrane region" description="Helical" evidence="1">
    <location>
        <begin position="82"/>
        <end position="102"/>
    </location>
</feature>
<comment type="caution">
    <text evidence="2">The sequence shown here is derived from an EMBL/GenBank/DDBJ whole genome shotgun (WGS) entry which is preliminary data.</text>
</comment>
<gene>
    <name evidence="2" type="ORF">P6U19_11840</name>
</gene>
<keyword evidence="1" id="KW-1133">Transmembrane helix</keyword>
<dbReference type="EMBL" id="JARPRR010000007">
    <property type="protein sequence ID" value="MDG0953281.1"/>
    <property type="molecule type" value="Genomic_DNA"/>
</dbReference>
<keyword evidence="1" id="KW-0812">Transmembrane</keyword>
<keyword evidence="1" id="KW-0472">Membrane</keyword>
<feature type="transmembrane region" description="Helical" evidence="1">
    <location>
        <begin position="15"/>
        <end position="37"/>
    </location>
</feature>
<evidence type="ECO:0000256" key="1">
    <source>
        <dbReference type="SAM" id="Phobius"/>
    </source>
</evidence>
<dbReference type="AlphaFoldDB" id="A0AAJ1NCH1"/>
<feature type="transmembrane region" description="Helical" evidence="1">
    <location>
        <begin position="49"/>
        <end position="70"/>
    </location>
</feature>
<dbReference type="RefSeq" id="WP_277616396.1">
    <property type="nucleotide sequence ID" value="NZ_JARPRP010000006.1"/>
</dbReference>
<protein>
    <submittedName>
        <fullName evidence="2">DUF4029 domain-containing protein</fullName>
    </submittedName>
</protein>